<gene>
    <name evidence="1" type="ORF">ACFLIM_15665</name>
</gene>
<protein>
    <recommendedName>
        <fullName evidence="3">Adenosine deaminase</fullName>
    </recommendedName>
</protein>
<keyword evidence="2" id="KW-1185">Reference proteome</keyword>
<evidence type="ECO:0000313" key="2">
    <source>
        <dbReference type="Proteomes" id="UP001603978"/>
    </source>
</evidence>
<proteinExistence type="predicted"/>
<evidence type="ECO:0000313" key="1">
    <source>
        <dbReference type="EMBL" id="MFG1704626.1"/>
    </source>
</evidence>
<reference evidence="1 2" key="1">
    <citation type="submission" date="2024-10" db="EMBL/GenBank/DDBJ databases">
        <authorList>
            <person name="Topkara A.R."/>
            <person name="Saygin H."/>
        </authorList>
    </citation>
    <scope>NUCLEOTIDE SEQUENCE [LARGE SCALE GENOMIC DNA]</scope>
    <source>
        <strain evidence="1 2">M3C6</strain>
    </source>
</reference>
<organism evidence="1 2">
    <name type="scientific">Nonomuraea marmarensis</name>
    <dbReference type="NCBI Taxonomy" id="3351344"/>
    <lineage>
        <taxon>Bacteria</taxon>
        <taxon>Bacillati</taxon>
        <taxon>Actinomycetota</taxon>
        <taxon>Actinomycetes</taxon>
        <taxon>Streptosporangiales</taxon>
        <taxon>Streptosporangiaceae</taxon>
        <taxon>Nonomuraea</taxon>
    </lineage>
</organism>
<dbReference type="Gene3D" id="3.20.20.140">
    <property type="entry name" value="Metal-dependent hydrolases"/>
    <property type="match status" value="1"/>
</dbReference>
<dbReference type="RefSeq" id="WP_393165838.1">
    <property type="nucleotide sequence ID" value="NZ_JBICRM010000008.1"/>
</dbReference>
<comment type="caution">
    <text evidence="1">The sequence shown here is derived from an EMBL/GenBank/DDBJ whole genome shotgun (WGS) entry which is preliminary data.</text>
</comment>
<evidence type="ECO:0008006" key="3">
    <source>
        <dbReference type="Google" id="ProtNLM"/>
    </source>
</evidence>
<dbReference type="Proteomes" id="UP001603978">
    <property type="component" value="Unassembled WGS sequence"/>
</dbReference>
<dbReference type="EMBL" id="JBICRM010000008">
    <property type="protein sequence ID" value="MFG1704626.1"/>
    <property type="molecule type" value="Genomic_DNA"/>
</dbReference>
<accession>A0ABW7ABA6</accession>
<sequence length="45" mass="5044">MTVNSDDPAYFGGYVALQREPGMTDAQLDRIARDSFDASFAYEHD</sequence>
<name>A0ABW7ABA6_9ACTN</name>